<evidence type="ECO:0000259" key="3">
    <source>
        <dbReference type="Pfam" id="PF01978"/>
    </source>
</evidence>
<evidence type="ECO:0000259" key="4">
    <source>
        <dbReference type="Pfam" id="PF11495"/>
    </source>
</evidence>
<feature type="domain" description="Transcription regulator TrmB C-terminal" evidence="4">
    <location>
        <begin position="128"/>
        <end position="370"/>
    </location>
</feature>
<dbReference type="SUPFAM" id="SSF46785">
    <property type="entry name" value="Winged helix' DNA-binding domain"/>
    <property type="match status" value="1"/>
</dbReference>
<dbReference type="Proteomes" id="UP001320972">
    <property type="component" value="Unassembled WGS sequence"/>
</dbReference>
<dbReference type="Gene3D" id="1.10.10.10">
    <property type="entry name" value="Winged helix-like DNA-binding domain superfamily/Winged helix DNA-binding domain"/>
    <property type="match status" value="1"/>
</dbReference>
<dbReference type="Pfam" id="PF11495">
    <property type="entry name" value="Regulator_TrmB"/>
    <property type="match status" value="1"/>
</dbReference>
<feature type="domain" description="Transcription regulator TrmB N-terminal" evidence="3">
    <location>
        <begin position="10"/>
        <end position="67"/>
    </location>
</feature>
<keyword evidence="7" id="KW-1185">Reference proteome</keyword>
<sequence length="375" mass="41070">MDRATLSTQLQQLGLSEQDARTYLAALEREDGTTTTTIADETSLDESAVDESTRRLAARGFVMFESANETGETDETERGRDHETTGPSTIYPRPPATVLESIRTTLDSLEDGFGVDAPATGSRLPFDVLETRSELLERLAASIEGATEEVALSIPASMLADLEDELRDAVQRDVLVALLVSGDEEFTADRFEEIASVARVWSRRAPVIGVADYGRGVVASNEMGTDSEVADEYGILLDYQPFAFVLMGSFFGSYWRIATQLFETEPDPLPRTYTNIRRAVFQATLRLEAGTDVHVTAEARPVGDETFDTVEGRLVDVRQSLLEPVHESFAIENALIVEREDSEGAEGERITLGGEGAFVEELQTRSIRLSALESA</sequence>
<dbReference type="InterPro" id="IPR036390">
    <property type="entry name" value="WH_DNA-bd_sf"/>
</dbReference>
<dbReference type="InterPro" id="IPR036388">
    <property type="entry name" value="WH-like_DNA-bd_sf"/>
</dbReference>
<dbReference type="CDD" id="cd09124">
    <property type="entry name" value="PLDc_like_TrmB_middle"/>
    <property type="match status" value="1"/>
</dbReference>
<dbReference type="SUPFAM" id="SSF159071">
    <property type="entry name" value="TrmB C-terminal domain-like"/>
    <property type="match status" value="1"/>
</dbReference>
<gene>
    <name evidence="6" type="ORF">OB955_02860</name>
    <name evidence="5" type="ORF">OB960_02095</name>
</gene>
<dbReference type="RefSeq" id="WP_338002042.1">
    <property type="nucleotide sequence ID" value="NZ_JAOPKA010000001.1"/>
</dbReference>
<dbReference type="PANTHER" id="PTHR34293:SF1">
    <property type="entry name" value="HTH-TYPE TRANSCRIPTIONAL REGULATOR TRMBL2"/>
    <property type="match status" value="1"/>
</dbReference>
<dbReference type="InterPro" id="IPR002831">
    <property type="entry name" value="Tscrpt_reg_TrmB_N"/>
</dbReference>
<feature type="region of interest" description="Disordered" evidence="2">
    <location>
        <begin position="32"/>
        <end position="51"/>
    </location>
</feature>
<name>A0AAP2YWC4_9EURY</name>
<accession>A0AAP2YWC4</accession>
<dbReference type="InterPro" id="IPR051797">
    <property type="entry name" value="TrmB-like"/>
</dbReference>
<evidence type="ECO:0000313" key="8">
    <source>
        <dbReference type="Proteomes" id="UP001321018"/>
    </source>
</evidence>
<feature type="region of interest" description="Disordered" evidence="2">
    <location>
        <begin position="66"/>
        <end position="93"/>
    </location>
</feature>
<comment type="caution">
    <text evidence="5">The sequence shown here is derived from an EMBL/GenBank/DDBJ whole genome shotgun (WGS) entry which is preliminary data.</text>
</comment>
<evidence type="ECO:0000313" key="6">
    <source>
        <dbReference type="EMBL" id="MCU4971677.1"/>
    </source>
</evidence>
<reference evidence="5 7" key="1">
    <citation type="submission" date="2022-09" db="EMBL/GenBank/DDBJ databases">
        <title>Enrichment on poylsaccharides allowed isolation of novel metabolic and taxonomic groups of Haloarchaea.</title>
        <authorList>
            <person name="Sorokin D.Y."/>
            <person name="Elcheninov A.G."/>
            <person name="Khizhniak T.V."/>
            <person name="Kolganova T.V."/>
            <person name="Kublanov I.V."/>
        </authorList>
    </citation>
    <scope>NUCLEOTIDE SEQUENCE</scope>
    <source>
        <strain evidence="6 7">AArc-m2/3/4</strain>
        <strain evidence="5">AArc-xg1-1</strain>
    </source>
</reference>
<dbReference type="EMBL" id="JAOPKB010000001">
    <property type="protein sequence ID" value="MCU4971677.1"/>
    <property type="molecule type" value="Genomic_DNA"/>
</dbReference>
<dbReference type="EMBL" id="JAOPKA010000001">
    <property type="protein sequence ID" value="MCU4740192.1"/>
    <property type="molecule type" value="Genomic_DNA"/>
</dbReference>
<comment type="similarity">
    <text evidence="1">Belongs to the transcriptional regulator TrmB family.</text>
</comment>
<organism evidence="5 8">
    <name type="scientific">Natronoglomus mannanivorans</name>
    <dbReference type="NCBI Taxonomy" id="2979990"/>
    <lineage>
        <taxon>Archaea</taxon>
        <taxon>Methanobacteriati</taxon>
        <taxon>Methanobacteriota</taxon>
        <taxon>Stenosarchaea group</taxon>
        <taxon>Halobacteria</taxon>
        <taxon>Halobacteriales</taxon>
        <taxon>Natrialbaceae</taxon>
        <taxon>Natronoglomus</taxon>
    </lineage>
</organism>
<dbReference type="Pfam" id="PF01978">
    <property type="entry name" value="TrmB"/>
    <property type="match status" value="1"/>
</dbReference>
<dbReference type="AlphaFoldDB" id="A0AAP2YWC4"/>
<protein>
    <submittedName>
        <fullName evidence="5">TrmB family transcriptional regulator</fullName>
    </submittedName>
</protein>
<proteinExistence type="inferred from homology"/>
<dbReference type="InterPro" id="IPR021586">
    <property type="entry name" value="Tscrpt_reg_TrmB_C"/>
</dbReference>
<evidence type="ECO:0000256" key="2">
    <source>
        <dbReference type="SAM" id="MobiDB-lite"/>
    </source>
</evidence>
<evidence type="ECO:0000256" key="1">
    <source>
        <dbReference type="ARBA" id="ARBA00007287"/>
    </source>
</evidence>
<evidence type="ECO:0000313" key="7">
    <source>
        <dbReference type="Proteomes" id="UP001320972"/>
    </source>
</evidence>
<dbReference type="Proteomes" id="UP001321018">
    <property type="component" value="Unassembled WGS sequence"/>
</dbReference>
<evidence type="ECO:0000313" key="5">
    <source>
        <dbReference type="EMBL" id="MCU4740192.1"/>
    </source>
</evidence>
<dbReference type="PANTHER" id="PTHR34293">
    <property type="entry name" value="HTH-TYPE TRANSCRIPTIONAL REGULATOR TRMBL2"/>
    <property type="match status" value="1"/>
</dbReference>